<proteinExistence type="predicted"/>
<evidence type="ECO:0000313" key="2">
    <source>
        <dbReference type="Proteomes" id="UP000238523"/>
    </source>
</evidence>
<reference evidence="1 2" key="1">
    <citation type="submission" date="2017-11" db="EMBL/GenBank/DDBJ databases">
        <title>Complete genome of Rhizobium leguminosarum Norway, an ineffective micro-symbiont.</title>
        <authorList>
            <person name="Hoffrichter A."/>
            <person name="Liang J."/>
            <person name="Brachmann A."/>
            <person name="Marin M."/>
        </authorList>
    </citation>
    <scope>NUCLEOTIDE SEQUENCE [LARGE SCALE GENOMIC DNA]</scope>
    <source>
        <strain evidence="1 2">Norway</strain>
        <plasmid evidence="2">Plasmid prln1</plasmid>
    </source>
</reference>
<keyword evidence="1" id="KW-0614">Plasmid</keyword>
<organism evidence="1 2">
    <name type="scientific">Rhizobium leguminosarum</name>
    <dbReference type="NCBI Taxonomy" id="384"/>
    <lineage>
        <taxon>Bacteria</taxon>
        <taxon>Pseudomonadati</taxon>
        <taxon>Pseudomonadota</taxon>
        <taxon>Alphaproteobacteria</taxon>
        <taxon>Hyphomicrobiales</taxon>
        <taxon>Rhizobiaceae</taxon>
        <taxon>Rhizobium/Agrobacterium group</taxon>
        <taxon>Rhizobium</taxon>
    </lineage>
</organism>
<gene>
    <name evidence="1" type="ORF">CUJ84_pRLN1000916</name>
</gene>
<protein>
    <submittedName>
        <fullName evidence="1">Uncharacterized protein</fullName>
    </submittedName>
</protein>
<evidence type="ECO:0000313" key="1">
    <source>
        <dbReference type="EMBL" id="AUW46370.1"/>
    </source>
</evidence>
<accession>A0A2K9ZDS7</accession>
<dbReference type="AlphaFoldDB" id="A0A2K9ZDS7"/>
<name>A0A2K9ZDS7_RHILE</name>
<dbReference type="Proteomes" id="UP000238523">
    <property type="component" value="Plasmid pRLN1"/>
</dbReference>
<sequence>MNPDFGIPNSLVIEACLSSVIVPRLFGVSDMEEKTNIIKDLSIEEREEILVDIARTLEDTAREAYVEGNTHFAALSNNMAEAIRVNADELARDDPENAELVFQQATAMISQFEAVHPYRMVSMAVH</sequence>
<dbReference type="EMBL" id="CP025013">
    <property type="protein sequence ID" value="AUW46370.1"/>
    <property type="molecule type" value="Genomic_DNA"/>
</dbReference>
<geneLocation type="plasmid" evidence="2">
    <name>prln1</name>
</geneLocation>